<comment type="caution">
    <text evidence="3">The sequence shown here is derived from an EMBL/GenBank/DDBJ whole genome shotgun (WGS) entry which is preliminary data.</text>
</comment>
<keyword evidence="4" id="KW-1185">Reference proteome</keyword>
<dbReference type="EMBL" id="QDEB01054362">
    <property type="protein sequence ID" value="RZC37260.1"/>
    <property type="molecule type" value="Genomic_DNA"/>
</dbReference>
<comment type="subcellular location">
    <subcellularLocation>
        <location evidence="1">Nucleus</location>
    </subcellularLocation>
</comment>
<dbReference type="AlphaFoldDB" id="A0A482VWV5"/>
<evidence type="ECO:0000256" key="1">
    <source>
        <dbReference type="ARBA" id="ARBA00004123"/>
    </source>
</evidence>
<accession>A0A482VWV5</accession>
<feature type="compositionally biased region" description="Basic and acidic residues" evidence="2">
    <location>
        <begin position="51"/>
        <end position="65"/>
    </location>
</feature>
<evidence type="ECO:0000313" key="3">
    <source>
        <dbReference type="EMBL" id="RZC37260.1"/>
    </source>
</evidence>
<evidence type="ECO:0000256" key="2">
    <source>
        <dbReference type="SAM" id="MobiDB-lite"/>
    </source>
</evidence>
<name>A0A482VWV5_ASBVE</name>
<dbReference type="Proteomes" id="UP000292052">
    <property type="component" value="Unassembled WGS sequence"/>
</dbReference>
<dbReference type="STRING" id="1661398.A0A482VWV5"/>
<feature type="region of interest" description="Disordered" evidence="2">
    <location>
        <begin position="45"/>
        <end position="65"/>
    </location>
</feature>
<gene>
    <name evidence="3" type="ORF">BDFB_012258</name>
</gene>
<dbReference type="OrthoDB" id="6731685at2759"/>
<dbReference type="InterPro" id="IPR009057">
    <property type="entry name" value="Homeodomain-like_sf"/>
</dbReference>
<proteinExistence type="predicted"/>
<protein>
    <submittedName>
        <fullName evidence="3">HTH 29 domain containing protein</fullName>
    </submittedName>
</protein>
<organism evidence="3 4">
    <name type="scientific">Asbolus verrucosus</name>
    <name type="common">Desert ironclad beetle</name>
    <dbReference type="NCBI Taxonomy" id="1661398"/>
    <lineage>
        <taxon>Eukaryota</taxon>
        <taxon>Metazoa</taxon>
        <taxon>Ecdysozoa</taxon>
        <taxon>Arthropoda</taxon>
        <taxon>Hexapoda</taxon>
        <taxon>Insecta</taxon>
        <taxon>Pterygota</taxon>
        <taxon>Neoptera</taxon>
        <taxon>Endopterygota</taxon>
        <taxon>Coleoptera</taxon>
        <taxon>Polyphaga</taxon>
        <taxon>Cucujiformia</taxon>
        <taxon>Tenebrionidae</taxon>
        <taxon>Pimeliinae</taxon>
        <taxon>Asbolus</taxon>
    </lineage>
</organism>
<dbReference type="SUPFAM" id="SSF46689">
    <property type="entry name" value="Homeodomain-like"/>
    <property type="match status" value="1"/>
</dbReference>
<dbReference type="GO" id="GO:0005634">
    <property type="term" value="C:nucleus"/>
    <property type="evidence" value="ECO:0007669"/>
    <property type="project" value="UniProtKB-SubCell"/>
</dbReference>
<reference evidence="3 4" key="1">
    <citation type="submission" date="2017-03" db="EMBL/GenBank/DDBJ databases">
        <title>Genome of the blue death feigning beetle - Asbolus verrucosus.</title>
        <authorList>
            <person name="Rider S.D."/>
        </authorList>
    </citation>
    <scope>NUCLEOTIDE SEQUENCE [LARGE SCALE GENOMIC DNA]</scope>
    <source>
        <strain evidence="3">Butters</strain>
        <tissue evidence="3">Head and leg muscle</tissue>
    </source>
</reference>
<evidence type="ECO:0000313" key="4">
    <source>
        <dbReference type="Proteomes" id="UP000292052"/>
    </source>
</evidence>
<sequence length="136" mass="15472">MPKCHLSAAHANQAIGLLESVWTEVEVAARFGVSQSVISRLSKRYTETGSTEERSKTGRPRITIEREDRLLTIPRRRDPFTTAPKLRNQLQDATGTNVSVRMVLNRFYEVNLKSRRPLRCLCIVNSGTSKTKIRFV</sequence>